<dbReference type="EMBL" id="GECZ01003921">
    <property type="protein sequence ID" value="JAS65848.1"/>
    <property type="molecule type" value="Transcribed_RNA"/>
</dbReference>
<reference evidence="1" key="1">
    <citation type="submission" date="2015-11" db="EMBL/GenBank/DDBJ databases">
        <title>De novo transcriptome assembly of four potential Pierce s Disease insect vectors from Arizona vineyards.</title>
        <authorList>
            <person name="Tassone E.E."/>
        </authorList>
    </citation>
    <scope>NUCLEOTIDE SEQUENCE</scope>
</reference>
<sequence length="128" mass="14607">KLRFFSEINKYSRDEAFKLFFQNYRRIYKKVIRAAKAYDVTKKLLTSKNVSKTVWAIINNKTATIEKQIELQTGHDQVDDAVKVAEAFNNFFASVGADLGFSPQQHQPHHALVRSPAAFMALAPTTEE</sequence>
<gene>
    <name evidence="1" type="ORF">g.45737</name>
</gene>
<proteinExistence type="predicted"/>
<accession>A0A1B6GTT5</accession>
<name>A0A1B6GTT5_9HEMI</name>
<evidence type="ECO:0000313" key="1">
    <source>
        <dbReference type="EMBL" id="JAS65848.1"/>
    </source>
</evidence>
<dbReference type="AlphaFoldDB" id="A0A1B6GTT5"/>
<protein>
    <submittedName>
        <fullName evidence="1">Uncharacterized protein</fullName>
    </submittedName>
</protein>
<organism evidence="1">
    <name type="scientific">Cuerna arida</name>
    <dbReference type="NCBI Taxonomy" id="1464854"/>
    <lineage>
        <taxon>Eukaryota</taxon>
        <taxon>Metazoa</taxon>
        <taxon>Ecdysozoa</taxon>
        <taxon>Arthropoda</taxon>
        <taxon>Hexapoda</taxon>
        <taxon>Insecta</taxon>
        <taxon>Pterygota</taxon>
        <taxon>Neoptera</taxon>
        <taxon>Paraneoptera</taxon>
        <taxon>Hemiptera</taxon>
        <taxon>Auchenorrhyncha</taxon>
        <taxon>Membracoidea</taxon>
        <taxon>Cicadellidae</taxon>
        <taxon>Cicadellinae</taxon>
        <taxon>Proconiini</taxon>
        <taxon>Cuerna</taxon>
    </lineage>
</organism>
<feature type="non-terminal residue" evidence="1">
    <location>
        <position position="1"/>
    </location>
</feature>
<feature type="non-terminal residue" evidence="1">
    <location>
        <position position="128"/>
    </location>
</feature>